<dbReference type="InterPro" id="IPR037274">
    <property type="entry name" value="Znf_CHY_sf"/>
</dbReference>
<name>A0A059F3V5_9MICR</name>
<dbReference type="HOGENOM" id="CLU_078296_0_0_1"/>
<keyword evidence="8" id="KW-1185">Reference proteome</keyword>
<dbReference type="EMBL" id="KK365135">
    <property type="protein sequence ID" value="KCZ81890.1"/>
    <property type="molecule type" value="Genomic_DNA"/>
</dbReference>
<dbReference type="AlphaFoldDB" id="A0A059F3V5"/>
<dbReference type="STRING" id="1288291.A0A059F3V5"/>
<protein>
    <recommendedName>
        <fullName evidence="6">CHY-type domain-containing protein</fullName>
    </recommendedName>
</protein>
<dbReference type="VEuPathDB" id="MicrosporidiaDB:H312_00649"/>
<dbReference type="Pfam" id="PF05495">
    <property type="entry name" value="zf-CHY"/>
    <property type="match status" value="1"/>
</dbReference>
<dbReference type="PROSITE" id="PS51266">
    <property type="entry name" value="ZF_CHY"/>
    <property type="match status" value="1"/>
</dbReference>
<evidence type="ECO:0000313" key="8">
    <source>
        <dbReference type="Proteomes" id="UP000030655"/>
    </source>
</evidence>
<reference evidence="7 8" key="2">
    <citation type="submission" date="2014-03" db="EMBL/GenBank/DDBJ databases">
        <title>The Genome Sequence of Anncaliia algerae insect isolate PRA339.</title>
        <authorList>
            <consortium name="The Broad Institute Genome Sequencing Platform"/>
            <consortium name="The Broad Institute Genome Sequencing Center for Infectious Disease"/>
            <person name="Cuomo C."/>
            <person name="Becnel J."/>
            <person name="Sanscrainte N."/>
            <person name="Walker B."/>
            <person name="Young S.K."/>
            <person name="Zeng Q."/>
            <person name="Gargeya S."/>
            <person name="Fitzgerald M."/>
            <person name="Haas B."/>
            <person name="Abouelleil A."/>
            <person name="Alvarado L."/>
            <person name="Arachchi H.M."/>
            <person name="Berlin A.M."/>
            <person name="Chapman S.B."/>
            <person name="Dewar J."/>
            <person name="Goldberg J."/>
            <person name="Griggs A."/>
            <person name="Gujja S."/>
            <person name="Hansen M."/>
            <person name="Howarth C."/>
            <person name="Imamovic A."/>
            <person name="Larimer J."/>
            <person name="McCowan C."/>
            <person name="Murphy C."/>
            <person name="Neiman D."/>
            <person name="Pearson M."/>
            <person name="Priest M."/>
            <person name="Roberts A."/>
            <person name="Saif S."/>
            <person name="Shea T."/>
            <person name="Sisk P."/>
            <person name="Sykes S."/>
            <person name="Wortman J."/>
            <person name="Nusbaum C."/>
            <person name="Birren B."/>
        </authorList>
    </citation>
    <scope>NUCLEOTIDE SEQUENCE [LARGE SCALE GENOMIC DNA]</scope>
    <source>
        <strain evidence="7 8">PRA339</strain>
    </source>
</reference>
<dbReference type="Proteomes" id="UP000030655">
    <property type="component" value="Unassembled WGS sequence"/>
</dbReference>
<feature type="domain" description="CHY-type" evidence="6">
    <location>
        <begin position="210"/>
        <end position="275"/>
    </location>
</feature>
<evidence type="ECO:0000313" key="7">
    <source>
        <dbReference type="EMBL" id="KCZ81890.1"/>
    </source>
</evidence>
<evidence type="ECO:0000256" key="3">
    <source>
        <dbReference type="ARBA" id="ARBA00022833"/>
    </source>
</evidence>
<dbReference type="GO" id="GO:0008270">
    <property type="term" value="F:zinc ion binding"/>
    <property type="evidence" value="ECO:0007669"/>
    <property type="project" value="UniProtKB-KW"/>
</dbReference>
<evidence type="ECO:0000256" key="5">
    <source>
        <dbReference type="SAM" id="MobiDB-lite"/>
    </source>
</evidence>
<feature type="region of interest" description="Disordered" evidence="5">
    <location>
        <begin position="287"/>
        <end position="307"/>
    </location>
</feature>
<keyword evidence="3" id="KW-0862">Zinc</keyword>
<organism evidence="7 8">
    <name type="scientific">Anncaliia algerae PRA339</name>
    <dbReference type="NCBI Taxonomy" id="1288291"/>
    <lineage>
        <taxon>Eukaryota</taxon>
        <taxon>Fungi</taxon>
        <taxon>Fungi incertae sedis</taxon>
        <taxon>Microsporidia</taxon>
        <taxon>Tubulinosematoidea</taxon>
        <taxon>Tubulinosematidae</taxon>
        <taxon>Anncaliia</taxon>
    </lineage>
</organism>
<dbReference type="OrthoDB" id="411372at2759"/>
<dbReference type="SUPFAM" id="SSF161219">
    <property type="entry name" value="CHY zinc finger-like"/>
    <property type="match status" value="1"/>
</dbReference>
<sequence>MIKRYKINLPPSFTYDIKDISVLHNKNTNHVAIECESLPEEILESITNLYKHFTNINDYVSFLTANLNKLLDGMSYEEIQQKNPIEFYDGPTNVKMLSSFHFLLLQLKGFTLFVKCIKCSKSIKCNSEHKFTCKCTNHIEISYKSKIINSPMVGNLCINNAYFISFVDLFFIGSCYCNKEIEFTNSIDKLCTCGDKLYLSIDSIDYLKKENKPIVTCTHYKESKRMFIFPCCNTPYTCPLCHDKNEAHKYQWAYQMICLVCNKRDNVKDICSCGYEHLKKKSAFWEGGKGKRDKTTMSKKDSKKYKR</sequence>
<evidence type="ECO:0000256" key="4">
    <source>
        <dbReference type="PROSITE-ProRule" id="PRU00601"/>
    </source>
</evidence>
<keyword evidence="1" id="KW-0479">Metal-binding</keyword>
<gene>
    <name evidence="7" type="ORF">H312_00649</name>
</gene>
<evidence type="ECO:0000256" key="1">
    <source>
        <dbReference type="ARBA" id="ARBA00022723"/>
    </source>
</evidence>
<dbReference type="InterPro" id="IPR008913">
    <property type="entry name" value="Znf_CHY"/>
</dbReference>
<evidence type="ECO:0000256" key="2">
    <source>
        <dbReference type="ARBA" id="ARBA00022771"/>
    </source>
</evidence>
<keyword evidence="2 4" id="KW-0863">Zinc-finger</keyword>
<proteinExistence type="predicted"/>
<accession>A0A059F3V5</accession>
<feature type="compositionally biased region" description="Basic and acidic residues" evidence="5">
    <location>
        <begin position="288"/>
        <end position="300"/>
    </location>
</feature>
<reference evidence="8" key="1">
    <citation type="submission" date="2013-02" db="EMBL/GenBank/DDBJ databases">
        <authorList>
            <consortium name="The Broad Institute Genome Sequencing Platform"/>
            <person name="Cuomo C."/>
            <person name="Becnel J."/>
            <person name="Sanscrainte N."/>
            <person name="Walker B."/>
            <person name="Young S.K."/>
            <person name="Zeng Q."/>
            <person name="Gargeya S."/>
            <person name="Fitzgerald M."/>
            <person name="Haas B."/>
            <person name="Abouelleil A."/>
            <person name="Alvarado L."/>
            <person name="Arachchi H.M."/>
            <person name="Berlin A.M."/>
            <person name="Chapman S.B."/>
            <person name="Dewar J."/>
            <person name="Goldberg J."/>
            <person name="Griggs A."/>
            <person name="Gujja S."/>
            <person name="Hansen M."/>
            <person name="Howarth C."/>
            <person name="Imamovic A."/>
            <person name="Larimer J."/>
            <person name="McCowan C."/>
            <person name="Murphy C."/>
            <person name="Neiman D."/>
            <person name="Pearson M."/>
            <person name="Priest M."/>
            <person name="Roberts A."/>
            <person name="Saif S."/>
            <person name="Shea T."/>
            <person name="Sisk P."/>
            <person name="Sykes S."/>
            <person name="Wortman J."/>
            <person name="Nusbaum C."/>
            <person name="Birren B."/>
        </authorList>
    </citation>
    <scope>NUCLEOTIDE SEQUENCE [LARGE SCALE GENOMIC DNA]</scope>
    <source>
        <strain evidence="8">PRA339</strain>
    </source>
</reference>
<evidence type="ECO:0000259" key="6">
    <source>
        <dbReference type="PROSITE" id="PS51266"/>
    </source>
</evidence>